<dbReference type="InterPro" id="IPR003646">
    <property type="entry name" value="SH3-like_bac-type"/>
</dbReference>
<sequence>MDWYNNYRLVKNDGGYTVVINLNPNSTEFSKELVTNFKENILELDDQIRKLVEEKFSDVKVNSIKLMIGTVMIASVPFMMHTKVQAADGTSTIPTSQSGSITTLNGIGIVTASKLNVRSGSASTYSIIFTLWQGNKVTVIGKSGDWYQIKSSDGRIGWVSSLYLKVDISEQTSVQLNDISKIDAAGVVTASKLNVRSGPASTYSIILALWQGSKVNIIGKSGDWYQIKLSYGKIGWVNSAYLQVAVRQEKINIVISTAKSLLGTPYVWGGESLQEGGFDCSGFVYYTFKKAGYDLNRISSDQAKQGTEVSKENLQPGDLVFFSFEGNGVVNHVGIYIGNGQMIHSPKTGDVVKITDINTSYWQSCFVIAKRII</sequence>
<dbReference type="PROSITE" id="PS51935">
    <property type="entry name" value="NLPC_P60"/>
    <property type="match status" value="1"/>
</dbReference>
<dbReference type="PANTHER" id="PTHR47053:SF3">
    <property type="entry name" value="GAMMA-D-GLUTAMYL-L-LYSINE DIPEPTIDYL-PEPTIDASE"/>
    <property type="match status" value="1"/>
</dbReference>
<keyword evidence="4" id="KW-0788">Thiol protease</keyword>
<dbReference type="InterPro" id="IPR051202">
    <property type="entry name" value="Peptidase_C40"/>
</dbReference>
<keyword evidence="3" id="KW-0378">Hydrolase</keyword>
<dbReference type="SUPFAM" id="SSF54001">
    <property type="entry name" value="Cysteine proteinases"/>
    <property type="match status" value="1"/>
</dbReference>
<evidence type="ECO:0000256" key="4">
    <source>
        <dbReference type="ARBA" id="ARBA00022807"/>
    </source>
</evidence>
<keyword evidence="8" id="KW-1185">Reference proteome</keyword>
<evidence type="ECO:0000256" key="1">
    <source>
        <dbReference type="ARBA" id="ARBA00007074"/>
    </source>
</evidence>
<dbReference type="SMART" id="SM00287">
    <property type="entry name" value="SH3b"/>
    <property type="match status" value="2"/>
</dbReference>
<name>A0A7Y0EEC1_9CLOT</name>
<dbReference type="RefSeq" id="WP_169296432.1">
    <property type="nucleotide sequence ID" value="NZ_JABBNI010000008.1"/>
</dbReference>
<dbReference type="EMBL" id="JABBNI010000008">
    <property type="protein sequence ID" value="NMM61821.1"/>
    <property type="molecule type" value="Genomic_DNA"/>
</dbReference>
<dbReference type="Gene3D" id="3.90.1720.10">
    <property type="entry name" value="endopeptidase domain like (from Nostoc punctiforme)"/>
    <property type="match status" value="1"/>
</dbReference>
<evidence type="ECO:0000313" key="8">
    <source>
        <dbReference type="Proteomes" id="UP000537131"/>
    </source>
</evidence>
<accession>A0A7Y0EEC1</accession>
<reference evidence="7 8" key="1">
    <citation type="submission" date="2020-06" db="EMBL/GenBank/DDBJ databases">
        <title>Complete Genome Sequence of Clostridium muelleri sp. nov. P21T, an Acid-Alcohol Producing Acetogen Isolated from Old Hay.</title>
        <authorList>
            <person name="Duncan K.E."/>
            <person name="Tanner R.S."/>
        </authorList>
    </citation>
    <scope>NUCLEOTIDE SEQUENCE [LARGE SCALE GENOMIC DNA]</scope>
    <source>
        <strain evidence="7 8">P21</strain>
    </source>
</reference>
<dbReference type="Pfam" id="PF08239">
    <property type="entry name" value="SH3_3"/>
    <property type="match status" value="2"/>
</dbReference>
<evidence type="ECO:0000259" key="6">
    <source>
        <dbReference type="PROSITE" id="PS51935"/>
    </source>
</evidence>
<gene>
    <name evidence="7" type="ORF">HBE96_03785</name>
</gene>
<dbReference type="InterPro" id="IPR038765">
    <property type="entry name" value="Papain-like_cys_pep_sf"/>
</dbReference>
<comment type="caution">
    <text evidence="7">The sequence shown here is derived from an EMBL/GenBank/DDBJ whole genome shotgun (WGS) entry which is preliminary data.</text>
</comment>
<comment type="similarity">
    <text evidence="1">Belongs to the peptidase C40 family.</text>
</comment>
<dbReference type="GO" id="GO:0006508">
    <property type="term" value="P:proteolysis"/>
    <property type="evidence" value="ECO:0007669"/>
    <property type="project" value="UniProtKB-KW"/>
</dbReference>
<dbReference type="GO" id="GO:0008234">
    <property type="term" value="F:cysteine-type peptidase activity"/>
    <property type="evidence" value="ECO:0007669"/>
    <property type="project" value="UniProtKB-KW"/>
</dbReference>
<evidence type="ECO:0000313" key="7">
    <source>
        <dbReference type="EMBL" id="NMM61821.1"/>
    </source>
</evidence>
<feature type="domain" description="SH3b" evidence="5">
    <location>
        <begin position="105"/>
        <end position="168"/>
    </location>
</feature>
<feature type="domain" description="SH3b" evidence="5">
    <location>
        <begin position="183"/>
        <end position="246"/>
    </location>
</feature>
<keyword evidence="2" id="KW-0645">Protease</keyword>
<dbReference type="AlphaFoldDB" id="A0A7Y0EEC1"/>
<organism evidence="7 8">
    <name type="scientific">Clostridium muellerianum</name>
    <dbReference type="NCBI Taxonomy" id="2716538"/>
    <lineage>
        <taxon>Bacteria</taxon>
        <taxon>Bacillati</taxon>
        <taxon>Bacillota</taxon>
        <taxon>Clostridia</taxon>
        <taxon>Eubacteriales</taxon>
        <taxon>Clostridiaceae</taxon>
        <taxon>Clostridium</taxon>
    </lineage>
</organism>
<dbReference type="PANTHER" id="PTHR47053">
    <property type="entry name" value="MUREIN DD-ENDOPEPTIDASE MEPH-RELATED"/>
    <property type="match status" value="1"/>
</dbReference>
<dbReference type="Proteomes" id="UP000537131">
    <property type="component" value="Unassembled WGS sequence"/>
</dbReference>
<evidence type="ECO:0000256" key="3">
    <source>
        <dbReference type="ARBA" id="ARBA00022801"/>
    </source>
</evidence>
<dbReference type="PROSITE" id="PS51781">
    <property type="entry name" value="SH3B"/>
    <property type="match status" value="2"/>
</dbReference>
<proteinExistence type="inferred from homology"/>
<evidence type="ECO:0000259" key="5">
    <source>
        <dbReference type="PROSITE" id="PS51781"/>
    </source>
</evidence>
<dbReference type="Gene3D" id="2.30.30.40">
    <property type="entry name" value="SH3 Domains"/>
    <property type="match status" value="2"/>
</dbReference>
<dbReference type="InterPro" id="IPR000064">
    <property type="entry name" value="NLP_P60_dom"/>
</dbReference>
<evidence type="ECO:0000256" key="2">
    <source>
        <dbReference type="ARBA" id="ARBA00022670"/>
    </source>
</evidence>
<dbReference type="Pfam" id="PF00877">
    <property type="entry name" value="NLPC_P60"/>
    <property type="match status" value="1"/>
</dbReference>
<protein>
    <submittedName>
        <fullName evidence="7">SH3 domain-containing protein</fullName>
    </submittedName>
</protein>
<feature type="domain" description="NlpC/P60" evidence="6">
    <location>
        <begin position="248"/>
        <end position="373"/>
    </location>
</feature>